<evidence type="ECO:0000256" key="3">
    <source>
        <dbReference type="SAM" id="SignalP"/>
    </source>
</evidence>
<sequence>MITPRLALAATLLNLAACSAETPPVEAAMPPRPSLEPGCGAEELSAYIGTKATDEAVAAIRAWRGDHPVRVLTPGTIVTMDYRPDRLNINVDADGVIKGFRCT</sequence>
<name>A0ABT0AXN3_9SPHN</name>
<dbReference type="RefSeq" id="WP_243990776.1">
    <property type="nucleotide sequence ID" value="NZ_JALHLE010000004.1"/>
</dbReference>
<evidence type="ECO:0000256" key="2">
    <source>
        <dbReference type="ARBA" id="ARBA00022900"/>
    </source>
</evidence>
<dbReference type="SUPFAM" id="SSF54654">
    <property type="entry name" value="CI-2 family of serine protease inhibitors"/>
    <property type="match status" value="1"/>
</dbReference>
<dbReference type="Pfam" id="PF11720">
    <property type="entry name" value="Inhibitor_I78"/>
    <property type="match status" value="1"/>
</dbReference>
<evidence type="ECO:0000313" key="5">
    <source>
        <dbReference type="Proteomes" id="UP001162880"/>
    </source>
</evidence>
<keyword evidence="3" id="KW-0732">Signal</keyword>
<dbReference type="InterPro" id="IPR036354">
    <property type="entry name" value="Prot_inh_pot1_sf"/>
</dbReference>
<gene>
    <name evidence="4" type="ORF">MTR64_03315</name>
</gene>
<accession>A0ABT0AXN3</accession>
<protein>
    <submittedName>
        <fullName evidence="4">I78 family peptidase inhibitor</fullName>
    </submittedName>
</protein>
<dbReference type="Gene3D" id="3.30.10.10">
    <property type="entry name" value="Trypsin Inhibitor V, subunit A"/>
    <property type="match status" value="1"/>
</dbReference>
<dbReference type="Proteomes" id="UP001162880">
    <property type="component" value="Unassembled WGS sequence"/>
</dbReference>
<dbReference type="PANTHER" id="PTHR39600">
    <property type="entry name" value="PEPTIDASE INHIBITOR I78 FAMILY PROTEIN"/>
    <property type="match status" value="1"/>
</dbReference>
<dbReference type="EMBL" id="JALHLE010000004">
    <property type="protein sequence ID" value="MCJ2177578.1"/>
    <property type="molecule type" value="Genomic_DNA"/>
</dbReference>
<evidence type="ECO:0000256" key="1">
    <source>
        <dbReference type="ARBA" id="ARBA00022690"/>
    </source>
</evidence>
<feature type="chain" id="PRO_5045135970" evidence="3">
    <location>
        <begin position="28"/>
        <end position="103"/>
    </location>
</feature>
<feature type="signal peptide" evidence="3">
    <location>
        <begin position="1"/>
        <end position="27"/>
    </location>
</feature>
<keyword evidence="5" id="KW-1185">Reference proteome</keyword>
<organism evidence="4 5">
    <name type="scientific">Novosphingobium album</name>
    <name type="common">ex Hu et al. 2023</name>
    <dbReference type="NCBI Taxonomy" id="2930093"/>
    <lineage>
        <taxon>Bacteria</taxon>
        <taxon>Pseudomonadati</taxon>
        <taxon>Pseudomonadota</taxon>
        <taxon>Alphaproteobacteria</taxon>
        <taxon>Sphingomonadales</taxon>
        <taxon>Sphingomonadaceae</taxon>
        <taxon>Novosphingobium</taxon>
    </lineage>
</organism>
<dbReference type="PANTHER" id="PTHR39600:SF1">
    <property type="entry name" value="PEPTIDASE INHIBITOR I78 FAMILY PROTEIN"/>
    <property type="match status" value="1"/>
</dbReference>
<evidence type="ECO:0000313" key="4">
    <source>
        <dbReference type="EMBL" id="MCJ2177578.1"/>
    </source>
</evidence>
<keyword evidence="2" id="KW-0722">Serine protease inhibitor</keyword>
<proteinExistence type="predicted"/>
<keyword evidence="1" id="KW-0646">Protease inhibitor</keyword>
<reference evidence="4" key="1">
    <citation type="submission" date="2022-03" db="EMBL/GenBank/DDBJ databases">
        <title>Identification of a novel bacterium isolated from mangrove sediments.</title>
        <authorList>
            <person name="Pan X."/>
        </authorList>
    </citation>
    <scope>NUCLEOTIDE SEQUENCE</scope>
    <source>
        <strain evidence="4">B2580</strain>
    </source>
</reference>
<comment type="caution">
    <text evidence="4">The sequence shown here is derived from an EMBL/GenBank/DDBJ whole genome shotgun (WGS) entry which is preliminary data.</text>
</comment>
<dbReference type="InterPro" id="IPR021719">
    <property type="entry name" value="Prot_inh_I78"/>
</dbReference>